<name>A0A7W8ZPK5_9SPHI</name>
<gene>
    <name evidence="1" type="ORF">HDE68_003773</name>
</gene>
<proteinExistence type="predicted"/>
<evidence type="ECO:0000313" key="1">
    <source>
        <dbReference type="EMBL" id="MBB5637848.1"/>
    </source>
</evidence>
<reference evidence="1 2" key="1">
    <citation type="submission" date="2020-08" db="EMBL/GenBank/DDBJ databases">
        <title>Genomic Encyclopedia of Type Strains, Phase IV (KMG-V): Genome sequencing to study the core and pangenomes of soil and plant-associated prokaryotes.</title>
        <authorList>
            <person name="Whitman W."/>
        </authorList>
    </citation>
    <scope>NUCLEOTIDE SEQUENCE [LARGE SCALE GENOMIC DNA]</scope>
    <source>
        <strain evidence="1 2">S3M1</strain>
    </source>
</reference>
<comment type="caution">
    <text evidence="1">The sequence shown here is derived from an EMBL/GenBank/DDBJ whole genome shotgun (WGS) entry which is preliminary data.</text>
</comment>
<sequence>MRYLAININYKLDQDWYCKLGSIKDCYQYFNSLGPQHGPGVAIYDTEMKKYMWLDETYREDNARLNQIILDATKSI</sequence>
<dbReference type="RefSeq" id="WP_183883706.1">
    <property type="nucleotide sequence ID" value="NZ_JACHCE010000006.1"/>
</dbReference>
<dbReference type="EMBL" id="JACHCE010000006">
    <property type="protein sequence ID" value="MBB5637848.1"/>
    <property type="molecule type" value="Genomic_DNA"/>
</dbReference>
<dbReference type="AlphaFoldDB" id="A0A7W8ZPK5"/>
<protein>
    <submittedName>
        <fullName evidence="1">Uncharacterized protein</fullName>
    </submittedName>
</protein>
<accession>A0A7W8ZPK5</accession>
<dbReference type="Proteomes" id="UP000537204">
    <property type="component" value="Unassembled WGS sequence"/>
</dbReference>
<organism evidence="1 2">
    <name type="scientific">Pedobacter cryoconitis</name>
    <dbReference type="NCBI Taxonomy" id="188932"/>
    <lineage>
        <taxon>Bacteria</taxon>
        <taxon>Pseudomonadati</taxon>
        <taxon>Bacteroidota</taxon>
        <taxon>Sphingobacteriia</taxon>
        <taxon>Sphingobacteriales</taxon>
        <taxon>Sphingobacteriaceae</taxon>
        <taxon>Pedobacter</taxon>
    </lineage>
</organism>
<evidence type="ECO:0000313" key="2">
    <source>
        <dbReference type="Proteomes" id="UP000537204"/>
    </source>
</evidence>